<reference evidence="7 8" key="1">
    <citation type="submission" date="2019-10" db="EMBL/GenBank/DDBJ databases">
        <title>Streptomyces sp. strain GY16 isolated from leaves of Broussonetia papyrifera.</title>
        <authorList>
            <person name="Mo P."/>
        </authorList>
    </citation>
    <scope>NUCLEOTIDE SEQUENCE [LARGE SCALE GENOMIC DNA]</scope>
    <source>
        <strain evidence="7 8">GY16</strain>
    </source>
</reference>
<feature type="region of interest" description="Disordered" evidence="5">
    <location>
        <begin position="1"/>
        <end position="44"/>
    </location>
</feature>
<dbReference type="PANTHER" id="PTHR43046:SF2">
    <property type="entry name" value="8-OXO-DGTP DIPHOSPHATASE-RELATED"/>
    <property type="match status" value="1"/>
</dbReference>
<dbReference type="InterPro" id="IPR020476">
    <property type="entry name" value="Nudix_hydrolase"/>
</dbReference>
<evidence type="ECO:0000256" key="2">
    <source>
        <dbReference type="ARBA" id="ARBA00005582"/>
    </source>
</evidence>
<comment type="similarity">
    <text evidence="2 4">Belongs to the Nudix hydrolase family.</text>
</comment>
<evidence type="ECO:0000259" key="6">
    <source>
        <dbReference type="PROSITE" id="PS51462"/>
    </source>
</evidence>
<evidence type="ECO:0000256" key="1">
    <source>
        <dbReference type="ARBA" id="ARBA00001946"/>
    </source>
</evidence>
<dbReference type="GO" id="GO:0016787">
    <property type="term" value="F:hydrolase activity"/>
    <property type="evidence" value="ECO:0007669"/>
    <property type="project" value="UniProtKB-KW"/>
</dbReference>
<proteinExistence type="inferred from homology"/>
<dbReference type="InterPro" id="IPR015797">
    <property type="entry name" value="NUDIX_hydrolase-like_dom_sf"/>
</dbReference>
<evidence type="ECO:0000256" key="5">
    <source>
        <dbReference type="SAM" id="MobiDB-lite"/>
    </source>
</evidence>
<dbReference type="CDD" id="cd18882">
    <property type="entry name" value="NUDIX_Hydrolase"/>
    <property type="match status" value="1"/>
</dbReference>
<name>A0A5P8KC94_9ACTN</name>
<evidence type="ECO:0000256" key="4">
    <source>
        <dbReference type="RuleBase" id="RU003476"/>
    </source>
</evidence>
<dbReference type="EMBL" id="CP045096">
    <property type="protein sequence ID" value="QFR00413.1"/>
    <property type="molecule type" value="Genomic_DNA"/>
</dbReference>
<dbReference type="Gene3D" id="3.90.79.10">
    <property type="entry name" value="Nucleoside Triphosphate Pyrophosphohydrolase"/>
    <property type="match status" value="1"/>
</dbReference>
<keyword evidence="3 4" id="KW-0378">Hydrolase</keyword>
<dbReference type="PROSITE" id="PS00893">
    <property type="entry name" value="NUDIX_BOX"/>
    <property type="match status" value="1"/>
</dbReference>
<dbReference type="AlphaFoldDB" id="A0A5P8KC94"/>
<sequence length="191" mass="20634">MRLPTGSDTWRTGTSVPPARTRTSPWSRSEATNSTPAGTDYGGVLSFREHGGTTAVAAAPKKTPGCVAVIVNSRREVLLQLRDDKPGICWPGHWSLPGGGSEPGETPMDTILREIKEETGIVPDTIEEVTVAAYEPGRTPPHVFLGSWEGVESELVVGEGQELRLTAVGNLPERMPPHIRHYVLQLTGQYT</sequence>
<dbReference type="Proteomes" id="UP000327294">
    <property type="component" value="Chromosome"/>
</dbReference>
<feature type="domain" description="Nudix hydrolase" evidence="6">
    <location>
        <begin position="61"/>
        <end position="188"/>
    </location>
</feature>
<dbReference type="SUPFAM" id="SSF55811">
    <property type="entry name" value="Nudix"/>
    <property type="match status" value="1"/>
</dbReference>
<dbReference type="KEGG" id="sphv:F9278_34330"/>
<organism evidence="7 8">
    <name type="scientific">Streptomyces phaeolivaceus</name>
    <dbReference type="NCBI Taxonomy" id="2653200"/>
    <lineage>
        <taxon>Bacteria</taxon>
        <taxon>Bacillati</taxon>
        <taxon>Actinomycetota</taxon>
        <taxon>Actinomycetes</taxon>
        <taxon>Kitasatosporales</taxon>
        <taxon>Streptomycetaceae</taxon>
        <taxon>Streptomyces</taxon>
    </lineage>
</organism>
<keyword evidence="8" id="KW-1185">Reference proteome</keyword>
<evidence type="ECO:0000313" key="7">
    <source>
        <dbReference type="EMBL" id="QFR00413.1"/>
    </source>
</evidence>
<dbReference type="InterPro" id="IPR000086">
    <property type="entry name" value="NUDIX_hydrolase_dom"/>
</dbReference>
<protein>
    <submittedName>
        <fullName evidence="7">NUDIX domain-containing protein</fullName>
    </submittedName>
</protein>
<evidence type="ECO:0000313" key="8">
    <source>
        <dbReference type="Proteomes" id="UP000327294"/>
    </source>
</evidence>
<evidence type="ECO:0000256" key="3">
    <source>
        <dbReference type="ARBA" id="ARBA00022801"/>
    </source>
</evidence>
<comment type="cofactor">
    <cofactor evidence="1">
        <name>Mg(2+)</name>
        <dbReference type="ChEBI" id="CHEBI:18420"/>
    </cofactor>
</comment>
<feature type="compositionally biased region" description="Polar residues" evidence="5">
    <location>
        <begin position="1"/>
        <end position="37"/>
    </location>
</feature>
<dbReference type="Pfam" id="PF00293">
    <property type="entry name" value="NUDIX"/>
    <property type="match status" value="1"/>
</dbReference>
<dbReference type="PRINTS" id="PR00502">
    <property type="entry name" value="NUDIXFAMILY"/>
</dbReference>
<dbReference type="PANTHER" id="PTHR43046">
    <property type="entry name" value="GDP-MANNOSE MANNOSYL HYDROLASE"/>
    <property type="match status" value="1"/>
</dbReference>
<accession>A0A5P8KC94</accession>
<dbReference type="InterPro" id="IPR020084">
    <property type="entry name" value="NUDIX_hydrolase_CS"/>
</dbReference>
<dbReference type="PROSITE" id="PS51462">
    <property type="entry name" value="NUDIX"/>
    <property type="match status" value="1"/>
</dbReference>
<gene>
    <name evidence="7" type="ORF">F9278_34330</name>
</gene>